<dbReference type="Proteomes" id="UP001055811">
    <property type="component" value="Linkage Group LG08"/>
</dbReference>
<name>A0ACB8ZR83_CICIN</name>
<reference evidence="2" key="1">
    <citation type="journal article" date="2022" name="Mol. Ecol. Resour.">
        <title>The genomes of chicory, endive, great burdock and yacon provide insights into Asteraceae palaeo-polyploidization history and plant inulin production.</title>
        <authorList>
            <person name="Fan W."/>
            <person name="Wang S."/>
            <person name="Wang H."/>
            <person name="Wang A."/>
            <person name="Jiang F."/>
            <person name="Liu H."/>
            <person name="Zhao H."/>
            <person name="Xu D."/>
            <person name="Zhang Y."/>
        </authorList>
    </citation>
    <scope>NUCLEOTIDE SEQUENCE [LARGE SCALE GENOMIC DNA]</scope>
    <source>
        <strain evidence="2">cv. Punajuju</strain>
    </source>
</reference>
<sequence length="148" mass="15975">MVVSSMLKGRSGISVSWEGIRIKEDSYVLAENCLRLLVKHRVLDEGLAYTDVCVDSKIVIEGVVVDADIEDEIQIRGGELSSSIVPVLTNPSFLAISSPIGCSLSLHHFLLNHGSFTTASVQSFTSSSISSSIVHDIISSLANSRRTR</sequence>
<evidence type="ECO:0000313" key="2">
    <source>
        <dbReference type="Proteomes" id="UP001055811"/>
    </source>
</evidence>
<accession>A0ACB8ZR83</accession>
<comment type="caution">
    <text evidence="1">The sequence shown here is derived from an EMBL/GenBank/DDBJ whole genome shotgun (WGS) entry which is preliminary data.</text>
</comment>
<dbReference type="EMBL" id="CM042016">
    <property type="protein sequence ID" value="KAI3700175.1"/>
    <property type="molecule type" value="Genomic_DNA"/>
</dbReference>
<organism evidence="1 2">
    <name type="scientific">Cichorium intybus</name>
    <name type="common">Chicory</name>
    <dbReference type="NCBI Taxonomy" id="13427"/>
    <lineage>
        <taxon>Eukaryota</taxon>
        <taxon>Viridiplantae</taxon>
        <taxon>Streptophyta</taxon>
        <taxon>Embryophyta</taxon>
        <taxon>Tracheophyta</taxon>
        <taxon>Spermatophyta</taxon>
        <taxon>Magnoliopsida</taxon>
        <taxon>eudicotyledons</taxon>
        <taxon>Gunneridae</taxon>
        <taxon>Pentapetalae</taxon>
        <taxon>asterids</taxon>
        <taxon>campanulids</taxon>
        <taxon>Asterales</taxon>
        <taxon>Asteraceae</taxon>
        <taxon>Cichorioideae</taxon>
        <taxon>Cichorieae</taxon>
        <taxon>Cichoriinae</taxon>
        <taxon>Cichorium</taxon>
    </lineage>
</organism>
<evidence type="ECO:0000313" key="1">
    <source>
        <dbReference type="EMBL" id="KAI3700175.1"/>
    </source>
</evidence>
<reference evidence="1 2" key="2">
    <citation type="journal article" date="2022" name="Mol. Ecol. Resour.">
        <title>The genomes of chicory, endive, great burdock and yacon provide insights into Asteraceae paleo-polyploidization history and plant inulin production.</title>
        <authorList>
            <person name="Fan W."/>
            <person name="Wang S."/>
            <person name="Wang H."/>
            <person name="Wang A."/>
            <person name="Jiang F."/>
            <person name="Liu H."/>
            <person name="Zhao H."/>
            <person name="Xu D."/>
            <person name="Zhang Y."/>
        </authorList>
    </citation>
    <scope>NUCLEOTIDE SEQUENCE [LARGE SCALE GENOMIC DNA]</scope>
    <source>
        <strain evidence="2">cv. Punajuju</strain>
        <tissue evidence="1">Leaves</tissue>
    </source>
</reference>
<proteinExistence type="predicted"/>
<protein>
    <submittedName>
        <fullName evidence="1">Uncharacterized protein</fullName>
    </submittedName>
</protein>
<keyword evidence="2" id="KW-1185">Reference proteome</keyword>
<gene>
    <name evidence="1" type="ORF">L2E82_44796</name>
</gene>